<keyword evidence="2" id="KW-1185">Reference proteome</keyword>
<reference evidence="1" key="1">
    <citation type="submission" date="2022-06" db="EMBL/GenBank/DDBJ databases">
        <title>Uncovering the hologenomic basis of an extraordinary plant invasion.</title>
        <authorList>
            <person name="Bieker V.C."/>
            <person name="Martin M.D."/>
            <person name="Gilbert T."/>
            <person name="Hodgins K."/>
            <person name="Battlay P."/>
            <person name="Petersen B."/>
            <person name="Wilson J."/>
        </authorList>
    </citation>
    <scope>NUCLEOTIDE SEQUENCE</scope>
    <source>
        <strain evidence="1">AA19_3_7</strain>
        <tissue evidence="1">Leaf</tissue>
    </source>
</reference>
<dbReference type="AlphaFoldDB" id="A0AAD5GLG9"/>
<dbReference type="EMBL" id="JAMZMK010006803">
    <property type="protein sequence ID" value="KAI7747265.1"/>
    <property type="molecule type" value="Genomic_DNA"/>
</dbReference>
<name>A0AAD5GLG9_AMBAR</name>
<comment type="caution">
    <text evidence="1">The sequence shown here is derived from an EMBL/GenBank/DDBJ whole genome shotgun (WGS) entry which is preliminary data.</text>
</comment>
<organism evidence="1 2">
    <name type="scientific">Ambrosia artemisiifolia</name>
    <name type="common">Common ragweed</name>
    <dbReference type="NCBI Taxonomy" id="4212"/>
    <lineage>
        <taxon>Eukaryota</taxon>
        <taxon>Viridiplantae</taxon>
        <taxon>Streptophyta</taxon>
        <taxon>Embryophyta</taxon>
        <taxon>Tracheophyta</taxon>
        <taxon>Spermatophyta</taxon>
        <taxon>Magnoliopsida</taxon>
        <taxon>eudicotyledons</taxon>
        <taxon>Gunneridae</taxon>
        <taxon>Pentapetalae</taxon>
        <taxon>asterids</taxon>
        <taxon>campanulids</taxon>
        <taxon>Asterales</taxon>
        <taxon>Asteraceae</taxon>
        <taxon>Asteroideae</taxon>
        <taxon>Heliantheae alliance</taxon>
        <taxon>Heliantheae</taxon>
        <taxon>Ambrosia</taxon>
    </lineage>
</organism>
<accession>A0AAD5GLG9</accession>
<dbReference type="Proteomes" id="UP001206925">
    <property type="component" value="Unassembled WGS sequence"/>
</dbReference>
<proteinExistence type="predicted"/>
<sequence>MQMKEGNEDKVCKHGWRPDLVVVCLLHDIFFWHNHMNVGIDQTPVTIFKRTATRAAKIRYPVLIFSDLIPVNPCSYFDGNVNGQMRIDIDSSDKHVLEPSYPLDLIQFAA</sequence>
<gene>
    <name evidence="1" type="ORF">M8C21_027832</name>
</gene>
<evidence type="ECO:0000313" key="1">
    <source>
        <dbReference type="EMBL" id="KAI7747265.1"/>
    </source>
</evidence>
<evidence type="ECO:0000313" key="2">
    <source>
        <dbReference type="Proteomes" id="UP001206925"/>
    </source>
</evidence>
<protein>
    <submittedName>
        <fullName evidence="1">Uncharacterized protein</fullName>
    </submittedName>
</protein>